<dbReference type="SMART" id="SM00052">
    <property type="entry name" value="EAL"/>
    <property type="match status" value="1"/>
</dbReference>
<sequence length="1026" mass="113119">MTASVPSSPNDSRRHTGPGSWLLTVLSAAGALLALAALAVILRPQHSTNVVLNNAERHFLHEHPYLRVGIDREFVPLQFTDANGKARGFSVDYLNLLGVNIGANFEFVGDTWENLPGRLERGEIDLIADMTPTPERQKRFAFTEPVSSHTTHIYVPTHIVEVENLDDLAGRKVGVPAGTALADVVSRHGGFAVIPYRGAAQGLSGLTNGDFDAVVDYTFAFRHTLFKTETQGFKEVGQPVTREDGCLAVTRNNSVLLSILDKGILSIREEQKLSIERKWVGAITHTDSIRHLLQTHAAWLALAAAAVAGIALWNLFLQIGIRRRIADAKSNEARFTAIYANSHDAILILRNMLVVDANPTTQRLLDMSRKELEGQRMTSVIPGIPEAGPYSRQVAQDHYRRAAAGHPQSFEWRLNRPDEKPLDLEIDLHSFHTDEGSFVVAQMRDITSRKRAERELRKQRALLRQLFENSPLAVVMVDTDVNVLDANGAFEELFQFSRSDVQGQHLDSLIVSPELMGEASSFNASIRTGGTVQHETMRRRRDGADVHVAIAASPIMFEGNYIGSYCIYADITDRKIAERQLTHMAFYDRLTGLPNRSMLLDRLTQAISHATADPHYAFALLYLDLDRFKVINDSLGHSTGDLVIEATAGRLRDTLPNVDTISRVAGDEFAVLLTGSITADVAAQAARGIQLALRRPLTVGGHVIQTSAGVGVVMGPQPHASAEFMLRDAEIALYRAKERGLGGLETFTPQMHTQAMHVLEMEADLRRAVEQREFVMHYQPIIDLDTKHLAGFEALIRWEHPTRGLISPGDFIQTAEETGLIIPIGQQVLEMSLRRLADWRKRFPAHDDMFMSINLSARQFTLHDLDERIRATAEAANAPLGAVKLEITESVVMENALSAARQLARLKRLGVSLSVDDFGTGYSSLSYLYDFPVDTIKVDRSFVTRIGAGDEKSKIVHAIIQMAHALNMNVIAEGVELPAQAELLGTLGCDLAQGYLYARPLTSVQAEALIVRMASTSSTLRTSATG</sequence>
<dbReference type="PROSITE" id="PS50883">
    <property type="entry name" value="EAL"/>
    <property type="match status" value="1"/>
</dbReference>
<dbReference type="SUPFAM" id="SSF55785">
    <property type="entry name" value="PYP-like sensor domain (PAS domain)"/>
    <property type="match status" value="2"/>
</dbReference>
<keyword evidence="7" id="KW-1185">Reference proteome</keyword>
<evidence type="ECO:0000259" key="2">
    <source>
        <dbReference type="PROSITE" id="PS50112"/>
    </source>
</evidence>
<feature type="domain" description="PAC" evidence="3">
    <location>
        <begin position="408"/>
        <end position="458"/>
    </location>
</feature>
<dbReference type="EMBL" id="JAATJA010000001">
    <property type="protein sequence ID" value="NJB67630.1"/>
    <property type="molecule type" value="Genomic_DNA"/>
</dbReference>
<dbReference type="InterPro" id="IPR001610">
    <property type="entry name" value="PAC"/>
</dbReference>
<feature type="domain" description="PAS" evidence="2">
    <location>
        <begin position="459"/>
        <end position="514"/>
    </location>
</feature>
<dbReference type="Pfam" id="PF00497">
    <property type="entry name" value="SBP_bac_3"/>
    <property type="match status" value="1"/>
</dbReference>
<dbReference type="RefSeq" id="WP_167940669.1">
    <property type="nucleotide sequence ID" value="NZ_JAATJA010000001.1"/>
</dbReference>
<dbReference type="InterPro" id="IPR001638">
    <property type="entry name" value="Solute-binding_3/MltF_N"/>
</dbReference>
<dbReference type="Gene3D" id="3.30.450.20">
    <property type="entry name" value="PAS domain"/>
    <property type="match status" value="2"/>
</dbReference>
<evidence type="ECO:0000259" key="3">
    <source>
        <dbReference type="PROSITE" id="PS50113"/>
    </source>
</evidence>
<protein>
    <submittedName>
        <fullName evidence="6">Diguanylate cyclase (GGDEF)-like protein/PAS domain S-box-containing protein</fullName>
    </submittedName>
</protein>
<dbReference type="Gene3D" id="3.20.20.450">
    <property type="entry name" value="EAL domain"/>
    <property type="match status" value="1"/>
</dbReference>
<dbReference type="PROSITE" id="PS50112">
    <property type="entry name" value="PAS"/>
    <property type="match status" value="1"/>
</dbReference>
<dbReference type="InterPro" id="IPR052155">
    <property type="entry name" value="Biofilm_reg_signaling"/>
</dbReference>
<dbReference type="PANTHER" id="PTHR44757:SF2">
    <property type="entry name" value="BIOFILM ARCHITECTURE MAINTENANCE PROTEIN MBAA"/>
    <property type="match status" value="1"/>
</dbReference>
<reference evidence="6 7" key="1">
    <citation type="submission" date="2020-03" db="EMBL/GenBank/DDBJ databases">
        <title>Genomic Encyclopedia of Type Strains, Phase IV (KMG-IV): sequencing the most valuable type-strain genomes for metagenomic binning, comparative biology and taxonomic classification.</title>
        <authorList>
            <person name="Goeker M."/>
        </authorList>
    </citation>
    <scope>NUCLEOTIDE SEQUENCE [LARGE SCALE GENOMIC DNA]</scope>
    <source>
        <strain evidence="6 7">DSM 24233</strain>
    </source>
</reference>
<feature type="transmembrane region" description="Helical" evidence="1">
    <location>
        <begin position="20"/>
        <end position="42"/>
    </location>
</feature>
<dbReference type="NCBIfam" id="TIGR00229">
    <property type="entry name" value="sensory_box"/>
    <property type="match status" value="2"/>
</dbReference>
<dbReference type="Pfam" id="PF00989">
    <property type="entry name" value="PAS"/>
    <property type="match status" value="1"/>
</dbReference>
<dbReference type="GO" id="GO:0006355">
    <property type="term" value="P:regulation of DNA-templated transcription"/>
    <property type="evidence" value="ECO:0007669"/>
    <property type="project" value="InterPro"/>
</dbReference>
<dbReference type="AlphaFoldDB" id="A0A846QKQ1"/>
<dbReference type="Pfam" id="PF00990">
    <property type="entry name" value="GGDEF"/>
    <property type="match status" value="1"/>
</dbReference>
<feature type="domain" description="PAC" evidence="3">
    <location>
        <begin position="532"/>
        <end position="583"/>
    </location>
</feature>
<dbReference type="CDD" id="cd00130">
    <property type="entry name" value="PAS"/>
    <property type="match status" value="2"/>
</dbReference>
<name>A0A846QKQ1_9BACT</name>
<dbReference type="InterPro" id="IPR013767">
    <property type="entry name" value="PAS_fold"/>
</dbReference>
<proteinExistence type="predicted"/>
<keyword evidence="1" id="KW-0812">Transmembrane</keyword>
<dbReference type="Gene3D" id="3.40.190.10">
    <property type="entry name" value="Periplasmic binding protein-like II"/>
    <property type="match status" value="2"/>
</dbReference>
<organism evidence="6 7">
    <name type="scientific">Desulfobaculum xiamenense</name>
    <dbReference type="NCBI Taxonomy" id="995050"/>
    <lineage>
        <taxon>Bacteria</taxon>
        <taxon>Pseudomonadati</taxon>
        <taxon>Thermodesulfobacteriota</taxon>
        <taxon>Desulfovibrionia</taxon>
        <taxon>Desulfovibrionales</taxon>
        <taxon>Desulfovibrionaceae</taxon>
        <taxon>Desulfobaculum</taxon>
    </lineage>
</organism>
<dbReference type="CDD" id="cd01949">
    <property type="entry name" value="GGDEF"/>
    <property type="match status" value="1"/>
</dbReference>
<dbReference type="SMART" id="SM00267">
    <property type="entry name" value="GGDEF"/>
    <property type="match status" value="1"/>
</dbReference>
<dbReference type="PANTHER" id="PTHR44757">
    <property type="entry name" value="DIGUANYLATE CYCLASE DGCP"/>
    <property type="match status" value="1"/>
</dbReference>
<keyword evidence="1" id="KW-1133">Transmembrane helix</keyword>
<dbReference type="Pfam" id="PF13426">
    <property type="entry name" value="PAS_9"/>
    <property type="match status" value="1"/>
</dbReference>
<dbReference type="CDD" id="cd01007">
    <property type="entry name" value="PBP2_BvgS_HisK_like"/>
    <property type="match status" value="1"/>
</dbReference>
<dbReference type="InterPro" id="IPR029787">
    <property type="entry name" value="Nucleotide_cyclase"/>
</dbReference>
<evidence type="ECO:0000313" key="6">
    <source>
        <dbReference type="EMBL" id="NJB67630.1"/>
    </source>
</evidence>
<feature type="domain" description="GGDEF" evidence="5">
    <location>
        <begin position="616"/>
        <end position="749"/>
    </location>
</feature>
<dbReference type="InterPro" id="IPR035965">
    <property type="entry name" value="PAS-like_dom_sf"/>
</dbReference>
<dbReference type="SMART" id="SM00091">
    <property type="entry name" value="PAS"/>
    <property type="match status" value="2"/>
</dbReference>
<evidence type="ECO:0000313" key="7">
    <source>
        <dbReference type="Proteomes" id="UP000580856"/>
    </source>
</evidence>
<feature type="transmembrane region" description="Helical" evidence="1">
    <location>
        <begin position="297"/>
        <end position="316"/>
    </location>
</feature>
<dbReference type="PROSITE" id="PS50113">
    <property type="entry name" value="PAC"/>
    <property type="match status" value="2"/>
</dbReference>
<dbReference type="InterPro" id="IPR000700">
    <property type="entry name" value="PAS-assoc_C"/>
</dbReference>
<keyword evidence="1" id="KW-0472">Membrane</keyword>
<feature type="domain" description="EAL" evidence="4">
    <location>
        <begin position="758"/>
        <end position="1014"/>
    </location>
</feature>
<gene>
    <name evidence="6" type="ORF">GGQ74_001270</name>
</gene>
<dbReference type="Gene3D" id="3.30.70.270">
    <property type="match status" value="1"/>
</dbReference>
<dbReference type="Pfam" id="PF00563">
    <property type="entry name" value="EAL"/>
    <property type="match status" value="1"/>
</dbReference>
<dbReference type="SMART" id="SM00062">
    <property type="entry name" value="PBPb"/>
    <property type="match status" value="1"/>
</dbReference>
<dbReference type="SUPFAM" id="SSF55073">
    <property type="entry name" value="Nucleotide cyclase"/>
    <property type="match status" value="1"/>
</dbReference>
<dbReference type="SMART" id="SM00086">
    <property type="entry name" value="PAC"/>
    <property type="match status" value="2"/>
</dbReference>
<evidence type="ECO:0000256" key="1">
    <source>
        <dbReference type="SAM" id="Phobius"/>
    </source>
</evidence>
<dbReference type="CDD" id="cd01948">
    <property type="entry name" value="EAL"/>
    <property type="match status" value="1"/>
</dbReference>
<dbReference type="PROSITE" id="PS50887">
    <property type="entry name" value="GGDEF"/>
    <property type="match status" value="1"/>
</dbReference>
<dbReference type="InterPro" id="IPR043128">
    <property type="entry name" value="Rev_trsase/Diguanyl_cyclase"/>
</dbReference>
<dbReference type="InterPro" id="IPR035919">
    <property type="entry name" value="EAL_sf"/>
</dbReference>
<dbReference type="NCBIfam" id="TIGR00254">
    <property type="entry name" value="GGDEF"/>
    <property type="match status" value="1"/>
</dbReference>
<dbReference type="InterPro" id="IPR000160">
    <property type="entry name" value="GGDEF_dom"/>
</dbReference>
<evidence type="ECO:0000259" key="5">
    <source>
        <dbReference type="PROSITE" id="PS50887"/>
    </source>
</evidence>
<dbReference type="InterPro" id="IPR001633">
    <property type="entry name" value="EAL_dom"/>
</dbReference>
<dbReference type="SUPFAM" id="SSF53850">
    <property type="entry name" value="Periplasmic binding protein-like II"/>
    <property type="match status" value="1"/>
</dbReference>
<evidence type="ECO:0000259" key="4">
    <source>
        <dbReference type="PROSITE" id="PS50883"/>
    </source>
</evidence>
<accession>A0A846QKQ1</accession>
<comment type="caution">
    <text evidence="6">The sequence shown here is derived from an EMBL/GenBank/DDBJ whole genome shotgun (WGS) entry which is preliminary data.</text>
</comment>
<dbReference type="Proteomes" id="UP000580856">
    <property type="component" value="Unassembled WGS sequence"/>
</dbReference>
<dbReference type="InterPro" id="IPR000014">
    <property type="entry name" value="PAS"/>
</dbReference>
<dbReference type="SUPFAM" id="SSF141868">
    <property type="entry name" value="EAL domain-like"/>
    <property type="match status" value="1"/>
</dbReference>